<dbReference type="OrthoDB" id="445301at2759"/>
<evidence type="ECO:0000313" key="3">
    <source>
        <dbReference type="EMBL" id="PWN89529.1"/>
    </source>
</evidence>
<dbReference type="STRING" id="215250.A0A316YJY8"/>
<keyword evidence="2" id="KW-0472">Membrane</keyword>
<dbReference type="GeneID" id="37044083"/>
<dbReference type="Proteomes" id="UP000245768">
    <property type="component" value="Unassembled WGS sequence"/>
</dbReference>
<feature type="transmembrane region" description="Helical" evidence="2">
    <location>
        <begin position="724"/>
        <end position="743"/>
    </location>
</feature>
<dbReference type="AlphaFoldDB" id="A0A316YJY8"/>
<accession>A0A316YJY8</accession>
<dbReference type="InParanoid" id="A0A316YJY8"/>
<dbReference type="EMBL" id="KZ819637">
    <property type="protein sequence ID" value="PWN89529.1"/>
    <property type="molecule type" value="Genomic_DNA"/>
</dbReference>
<feature type="transmembrane region" description="Helical" evidence="2">
    <location>
        <begin position="779"/>
        <end position="806"/>
    </location>
</feature>
<dbReference type="Gene3D" id="3.40.630.10">
    <property type="entry name" value="Zn peptidases"/>
    <property type="match status" value="1"/>
</dbReference>
<dbReference type="InterPro" id="IPR007246">
    <property type="entry name" value="Gaa1"/>
</dbReference>
<protein>
    <recommendedName>
        <fullName evidence="5">Gaa1-domain-containing protein</fullName>
    </recommendedName>
</protein>
<evidence type="ECO:0000256" key="1">
    <source>
        <dbReference type="SAM" id="MobiDB-lite"/>
    </source>
</evidence>
<keyword evidence="2" id="KW-0812">Transmembrane</keyword>
<name>A0A316YJY8_9BASI</name>
<dbReference type="RefSeq" id="XP_025376727.1">
    <property type="nucleotide sequence ID" value="XM_025522167.1"/>
</dbReference>
<feature type="region of interest" description="Disordered" evidence="1">
    <location>
        <begin position="1"/>
        <end position="73"/>
    </location>
</feature>
<feature type="transmembrane region" description="Helical" evidence="2">
    <location>
        <begin position="844"/>
        <end position="868"/>
    </location>
</feature>
<gene>
    <name evidence="3" type="ORF">FA10DRAFT_268069</name>
</gene>
<organism evidence="3 4">
    <name type="scientific">Acaromyces ingoldii</name>
    <dbReference type="NCBI Taxonomy" id="215250"/>
    <lineage>
        <taxon>Eukaryota</taxon>
        <taxon>Fungi</taxon>
        <taxon>Dikarya</taxon>
        <taxon>Basidiomycota</taxon>
        <taxon>Ustilaginomycotina</taxon>
        <taxon>Exobasidiomycetes</taxon>
        <taxon>Exobasidiales</taxon>
        <taxon>Cryptobasidiaceae</taxon>
        <taxon>Acaromyces</taxon>
    </lineage>
</organism>
<dbReference type="Pfam" id="PF04114">
    <property type="entry name" value="Gaa1"/>
    <property type="match status" value="1"/>
</dbReference>
<dbReference type="PANTHER" id="PTHR13304">
    <property type="entry name" value="GLYCOSYLPHOSPHATIDYLINOSITOL ANCHOR ATTACHMENT 1 PROTEIN"/>
    <property type="match status" value="1"/>
</dbReference>
<keyword evidence="4" id="KW-1185">Reference proteome</keyword>
<feature type="region of interest" description="Disordered" evidence="1">
    <location>
        <begin position="555"/>
        <end position="582"/>
    </location>
</feature>
<evidence type="ECO:0000256" key="2">
    <source>
        <dbReference type="SAM" id="Phobius"/>
    </source>
</evidence>
<feature type="transmembrane region" description="Helical" evidence="2">
    <location>
        <begin position="509"/>
        <end position="528"/>
    </location>
</feature>
<evidence type="ECO:0008006" key="5">
    <source>
        <dbReference type="Google" id="ProtNLM"/>
    </source>
</evidence>
<feature type="transmembrane region" description="Helical" evidence="2">
    <location>
        <begin position="668"/>
        <end position="686"/>
    </location>
</feature>
<feature type="transmembrane region" description="Helical" evidence="2">
    <location>
        <begin position="89"/>
        <end position="111"/>
    </location>
</feature>
<feature type="transmembrane region" description="Helical" evidence="2">
    <location>
        <begin position="749"/>
        <end position="767"/>
    </location>
</feature>
<evidence type="ECO:0000313" key="4">
    <source>
        <dbReference type="Proteomes" id="UP000245768"/>
    </source>
</evidence>
<feature type="compositionally biased region" description="Basic and acidic residues" evidence="1">
    <location>
        <begin position="1"/>
        <end position="44"/>
    </location>
</feature>
<feature type="compositionally biased region" description="Acidic residues" evidence="1">
    <location>
        <begin position="570"/>
        <end position="579"/>
    </location>
</feature>
<proteinExistence type="predicted"/>
<dbReference type="PANTHER" id="PTHR13304:SF0">
    <property type="entry name" value="GLYCOSYLPHOSPHATIDYLINOSITOL ANCHOR ATTACHMENT 1 PROTEIN"/>
    <property type="match status" value="1"/>
</dbReference>
<dbReference type="GO" id="GO:0042765">
    <property type="term" value="C:GPI-anchor transamidase complex"/>
    <property type="evidence" value="ECO:0007669"/>
    <property type="project" value="InterPro"/>
</dbReference>
<reference evidence="3 4" key="1">
    <citation type="journal article" date="2018" name="Mol. Biol. Evol.">
        <title>Broad Genomic Sampling Reveals a Smut Pathogenic Ancestry of the Fungal Clade Ustilaginomycotina.</title>
        <authorList>
            <person name="Kijpornyongpan T."/>
            <person name="Mondo S.J."/>
            <person name="Barry K."/>
            <person name="Sandor L."/>
            <person name="Lee J."/>
            <person name="Lipzen A."/>
            <person name="Pangilinan J."/>
            <person name="LaButti K."/>
            <person name="Hainaut M."/>
            <person name="Henrissat B."/>
            <person name="Grigoriev I.V."/>
            <person name="Spatafora J.W."/>
            <person name="Aime M.C."/>
        </authorList>
    </citation>
    <scope>NUCLEOTIDE SEQUENCE [LARGE SCALE GENOMIC DNA]</scope>
    <source>
        <strain evidence="3 4">MCA 4198</strain>
    </source>
</reference>
<keyword evidence="2" id="KW-1133">Transmembrane helix</keyword>
<feature type="transmembrane region" description="Helical" evidence="2">
    <location>
        <begin position="629"/>
        <end position="648"/>
    </location>
</feature>
<sequence length="869" mass="94938">MSRELSEDEDRKSTAKSRISKEDKEEERAKIEAIDEELDFHQDGNDDDDEQEEKQVLDLPETKVAPDTVSATPKGNKLRQLLGALFSKLLVVLPLLPPLLVVASFLLAVLLPSPSKPFARKVYVDENALQPGAADVSWDWGEVQWADQVANRVGLVADDRSERRAAFLTSELRSLGMTPYNQSYTFTLPGTKRAFSTRNLPKGLSGINTYARWPAARGDGREALVICARWRSQWDGTDDPDAKEEDQKSRARAALEGSMDDYERSQVRRANVRGITTVLALARFLIGHSHWSKDLIFVFGDGNLDGIQAWTSTYFARGQSNLHTERIQESGSLIWNAMAFDYPSDSFSSIVVRHEGLDGQLPNLDVINTLTRVAERINGVPIELSESSVPPRPYQRRLGSLGALLEEHLWGDRDGEAKYVGGLLNVLGQLRNLVVGHPTGVHGLFHRFHVDAITLFAKPASGPYGFWHMGRVGESMTRSFSNLLERLHHSQFFYLVTSTQLFIEVAKCIAVAVLLGAAMTITGISIWLDEGQKAQQRRIALVELAHEVAYEEKVDPFNGGNTHEKPNLLNEEEEDDDDVPLERPTTSQFLTDLISSSILGAIRRGQVLSSSRTKALTELLDIQGRPLPGTLAVVGCCHLAGAACFWLSSTAPIDCASQGLTLCEPLLAVTLVTLLAAVSIPLAAAYQTRTVVGRINQSCHPILSQSATSLVTSATSRTASLARLLQAITLLHVGIIVVAASIVNFSLAATTAGLLCLPLCSLRLAVGPRGRKTSRSVTLFFYSLSLLFVSPAGLVWLSKALIAVYMRFSSPSSPQTLVGIPLTVVVERVVDGRLWDWQVLGAAFLPYLFLAYMPAALQACVAAGLAAVA</sequence>
<dbReference type="GO" id="GO:0016255">
    <property type="term" value="P:attachment of GPI anchor to protein"/>
    <property type="evidence" value="ECO:0007669"/>
    <property type="project" value="TreeGrafter"/>
</dbReference>